<dbReference type="SUPFAM" id="SSF56752">
    <property type="entry name" value="D-aminoacid aminotransferase-like PLP-dependent enzymes"/>
    <property type="match status" value="1"/>
</dbReference>
<dbReference type="AlphaFoldDB" id="A0A1G4IRV8"/>
<dbReference type="GO" id="GO:0008696">
    <property type="term" value="F:4-amino-4-deoxychorismate lyase activity"/>
    <property type="evidence" value="ECO:0007669"/>
    <property type="project" value="EnsemblFungi"/>
</dbReference>
<reference evidence="3" key="1">
    <citation type="submission" date="2016-03" db="EMBL/GenBank/DDBJ databases">
        <authorList>
            <person name="Devillers H."/>
        </authorList>
    </citation>
    <scope>NUCLEOTIDE SEQUENCE [LARGE SCALE GENOMIC DNA]</scope>
</reference>
<evidence type="ECO:0000256" key="1">
    <source>
        <dbReference type="SAM" id="MobiDB-lite"/>
    </source>
</evidence>
<dbReference type="Gene3D" id="3.20.10.10">
    <property type="entry name" value="D-amino Acid Aminotransferase, subunit A, domain 2"/>
    <property type="match status" value="1"/>
</dbReference>
<feature type="region of interest" description="Disordered" evidence="1">
    <location>
        <begin position="109"/>
        <end position="129"/>
    </location>
</feature>
<dbReference type="OrthoDB" id="5288718at2759"/>
<evidence type="ECO:0000313" key="3">
    <source>
        <dbReference type="Proteomes" id="UP000190274"/>
    </source>
</evidence>
<evidence type="ECO:0000313" key="2">
    <source>
        <dbReference type="EMBL" id="SCU79598.1"/>
    </source>
</evidence>
<dbReference type="Proteomes" id="UP000190274">
    <property type="component" value="Chromosome B"/>
</dbReference>
<dbReference type="EMBL" id="LT598456">
    <property type="protein sequence ID" value="SCU79598.1"/>
    <property type="molecule type" value="Genomic_DNA"/>
</dbReference>
<dbReference type="GO" id="GO:0046656">
    <property type="term" value="P:folic acid biosynthetic process"/>
    <property type="evidence" value="ECO:0007669"/>
    <property type="project" value="EnsemblFungi"/>
</dbReference>
<dbReference type="InterPro" id="IPR043132">
    <property type="entry name" value="BCAT-like_C"/>
</dbReference>
<accession>A0A1G4IRV8</accession>
<keyword evidence="3" id="KW-1185">Reference proteome</keyword>
<protein>
    <submittedName>
        <fullName evidence="2">LADA_0B01816g1_1</fullName>
    </submittedName>
</protein>
<name>A0A1G4IRV8_9SACH</name>
<dbReference type="STRING" id="1266660.A0A1G4IRV8"/>
<gene>
    <name evidence="2" type="ORF">LADA_0B01816G</name>
</gene>
<dbReference type="Pfam" id="PF01063">
    <property type="entry name" value="Aminotran_4"/>
    <property type="match status" value="1"/>
</dbReference>
<dbReference type="InterPro" id="IPR001544">
    <property type="entry name" value="Aminotrans_IV"/>
</dbReference>
<proteinExistence type="predicted"/>
<sequence>MAPIIHEESGLTEMQQQISEIVQHGVIDPNFTFSNAEFELLSTLRYDPGFTTANSSTIRNETSGDFTRFGLQLDAVVDPQLSDLDLQGSFAGDSPIDNGRSLLESFQGLQRGIPPMSPPPEPEDEPTCDKSEDELLEVFYNRFLLLGEHIQRLRLGLRFFGWGFDISLPLLLEKLILGIPCPMDAATNLHTRMKSLFYANTKYKMRVLVSHAGVLRIEAHEIPQALDYFSTPTQYFISTVLNGFLASPEEIWDVFIDSQTTTASPFTTFKTTRRGHYNDARARMEEMRAVIEKPAAKAEILIYNNTFELMEGSITNVAVLRSGNSESSFYYQTPYLSTGCLCGVMRYYLLKKKLINEGSIDVRQLKVGDHLLLFNGVMGCVRGVVRNSLE</sequence>
<organism evidence="2 3">
    <name type="scientific">Lachancea dasiensis</name>
    <dbReference type="NCBI Taxonomy" id="1072105"/>
    <lineage>
        <taxon>Eukaryota</taxon>
        <taxon>Fungi</taxon>
        <taxon>Dikarya</taxon>
        <taxon>Ascomycota</taxon>
        <taxon>Saccharomycotina</taxon>
        <taxon>Saccharomycetes</taxon>
        <taxon>Saccharomycetales</taxon>
        <taxon>Saccharomycetaceae</taxon>
        <taxon>Lachancea</taxon>
    </lineage>
</organism>
<dbReference type="InterPro" id="IPR036038">
    <property type="entry name" value="Aminotransferase-like"/>
</dbReference>